<proteinExistence type="predicted"/>
<organism evidence="1 2">
    <name type="scientific">Iris pallida</name>
    <name type="common">Sweet iris</name>
    <dbReference type="NCBI Taxonomy" id="29817"/>
    <lineage>
        <taxon>Eukaryota</taxon>
        <taxon>Viridiplantae</taxon>
        <taxon>Streptophyta</taxon>
        <taxon>Embryophyta</taxon>
        <taxon>Tracheophyta</taxon>
        <taxon>Spermatophyta</taxon>
        <taxon>Magnoliopsida</taxon>
        <taxon>Liliopsida</taxon>
        <taxon>Asparagales</taxon>
        <taxon>Iridaceae</taxon>
        <taxon>Iridoideae</taxon>
        <taxon>Irideae</taxon>
        <taxon>Iris</taxon>
    </lineage>
</organism>
<comment type="caution">
    <text evidence="1">The sequence shown here is derived from an EMBL/GenBank/DDBJ whole genome shotgun (WGS) entry which is preliminary data.</text>
</comment>
<dbReference type="AlphaFoldDB" id="A0AAX6E1W0"/>
<reference evidence="1" key="1">
    <citation type="journal article" date="2023" name="GigaByte">
        <title>Genome assembly of the bearded iris, Iris pallida Lam.</title>
        <authorList>
            <person name="Bruccoleri R.E."/>
            <person name="Oakeley E.J."/>
            <person name="Faust A.M.E."/>
            <person name="Altorfer M."/>
            <person name="Dessus-Babus S."/>
            <person name="Burckhardt D."/>
            <person name="Oertli M."/>
            <person name="Naumann U."/>
            <person name="Petersen F."/>
            <person name="Wong J."/>
        </authorList>
    </citation>
    <scope>NUCLEOTIDE SEQUENCE</scope>
    <source>
        <strain evidence="1">GSM-AAB239-AS_SAM_17_03QT</strain>
    </source>
</reference>
<name>A0AAX6E1W0_IRIPA</name>
<gene>
    <name evidence="1" type="ORF">M6B38_215180</name>
</gene>
<evidence type="ECO:0000313" key="1">
    <source>
        <dbReference type="EMBL" id="KAJ6797949.1"/>
    </source>
</evidence>
<keyword evidence="2" id="KW-1185">Reference proteome</keyword>
<protein>
    <submittedName>
        <fullName evidence="1">Vegetative cell wall protein gp1-like</fullName>
    </submittedName>
</protein>
<sequence length="75" mass="8453">MRATMTDAPRRVASPVAHQCRASAGLLQRRAPKASEALDLDLSLTQFLFFLSFFFGEEESNSLLLLRRRRVKLSG</sequence>
<accession>A0AAX6E1W0</accession>
<reference evidence="1" key="2">
    <citation type="submission" date="2023-04" db="EMBL/GenBank/DDBJ databases">
        <authorList>
            <person name="Bruccoleri R.E."/>
            <person name="Oakeley E.J."/>
            <person name="Faust A.-M."/>
            <person name="Dessus-Babus S."/>
            <person name="Altorfer M."/>
            <person name="Burckhardt D."/>
            <person name="Oertli M."/>
            <person name="Naumann U."/>
            <person name="Petersen F."/>
            <person name="Wong J."/>
        </authorList>
    </citation>
    <scope>NUCLEOTIDE SEQUENCE</scope>
    <source>
        <strain evidence="1">GSM-AAB239-AS_SAM_17_03QT</strain>
        <tissue evidence="1">Leaf</tissue>
    </source>
</reference>
<evidence type="ECO:0000313" key="2">
    <source>
        <dbReference type="Proteomes" id="UP001140949"/>
    </source>
</evidence>
<dbReference type="EMBL" id="JANAVB010040619">
    <property type="protein sequence ID" value="KAJ6797949.1"/>
    <property type="molecule type" value="Genomic_DNA"/>
</dbReference>
<dbReference type="Proteomes" id="UP001140949">
    <property type="component" value="Unassembled WGS sequence"/>
</dbReference>